<feature type="compositionally biased region" description="Basic and acidic residues" evidence="1">
    <location>
        <begin position="498"/>
        <end position="507"/>
    </location>
</feature>
<sequence>MKPQKPVIYASSSASKSPPPPPTPPRLDLGALLTEAKQGDPTTPTPDTPTAPHNPAPIPIPIPAPNCRIDAYDPTAPLLSSRPTLHQKIQQKNAVRAIRDATQVYEHNPHLLSHLISNAPYVESYCVRCTRFRKCPLHRVPVRHKTDVSLCPHVRMNLTWEARDPANTHSTYRLEVRDYTHRDARFAEEHRGCDVLRPSERVGVLAERVVQDYWGIKWGKERGGWRRVKRVRDEGLERRIALELGALVGGIEFARAEGRRVREEEAETKKRKEHMQIEAQQKLAEALRMVQAMKEEETRGGRKLEQERVPEIHQAEQTAENTGLVGGSESEEGEITQGIGDNESIPEPMKPTSESPESASTPQRIPERSLESSPGPTPEPVPEPMYESSSPFPPSSLPVDPPPFWAREPTPGPTPESSQTSITTLFSSPNKRKRSPSTSSPAKISKNVRFTFESEQSETPKPRLRSWEGASTPEIPSSPDSLSKSYESNSEDENDDRDAEHEWRIESSEVDDAIEEATTGAIAEFVEDVVGYTVKKSSIGYAMKDLLGEAVAAASLEWGEEEEEEEEEEEGEIDHGENEDNHVGSSQVNGVEKDEETTDNEEDNGNE</sequence>
<feature type="compositionally biased region" description="Basic and acidic residues" evidence="1">
    <location>
        <begin position="573"/>
        <end position="582"/>
    </location>
</feature>
<reference evidence="2 3" key="1">
    <citation type="journal article" date="2018" name="Front. Microbiol.">
        <title>Genome-Wide Analysis of Corynespora cassiicola Leaf Fall Disease Putative Effectors.</title>
        <authorList>
            <person name="Lopez D."/>
            <person name="Ribeiro S."/>
            <person name="Label P."/>
            <person name="Fumanal B."/>
            <person name="Venisse J.S."/>
            <person name="Kohler A."/>
            <person name="de Oliveira R.R."/>
            <person name="Labutti K."/>
            <person name="Lipzen A."/>
            <person name="Lail K."/>
            <person name="Bauer D."/>
            <person name="Ohm R.A."/>
            <person name="Barry K.W."/>
            <person name="Spatafora J."/>
            <person name="Grigoriev I.V."/>
            <person name="Martin F.M."/>
            <person name="Pujade-Renaud V."/>
        </authorList>
    </citation>
    <scope>NUCLEOTIDE SEQUENCE [LARGE SCALE GENOMIC DNA]</scope>
    <source>
        <strain evidence="2 3">Philippines</strain>
    </source>
</reference>
<evidence type="ECO:0000313" key="3">
    <source>
        <dbReference type="Proteomes" id="UP000240883"/>
    </source>
</evidence>
<organism evidence="2 3">
    <name type="scientific">Corynespora cassiicola Philippines</name>
    <dbReference type="NCBI Taxonomy" id="1448308"/>
    <lineage>
        <taxon>Eukaryota</taxon>
        <taxon>Fungi</taxon>
        <taxon>Dikarya</taxon>
        <taxon>Ascomycota</taxon>
        <taxon>Pezizomycotina</taxon>
        <taxon>Dothideomycetes</taxon>
        <taxon>Pleosporomycetidae</taxon>
        <taxon>Pleosporales</taxon>
        <taxon>Corynesporascaceae</taxon>
        <taxon>Corynespora</taxon>
    </lineage>
</organism>
<feature type="region of interest" description="Disordered" evidence="1">
    <location>
        <begin position="554"/>
        <end position="607"/>
    </location>
</feature>
<dbReference type="Proteomes" id="UP000240883">
    <property type="component" value="Unassembled WGS sequence"/>
</dbReference>
<evidence type="ECO:0000256" key="1">
    <source>
        <dbReference type="SAM" id="MobiDB-lite"/>
    </source>
</evidence>
<feature type="compositionally biased region" description="Acidic residues" evidence="1">
    <location>
        <begin position="558"/>
        <end position="572"/>
    </location>
</feature>
<feature type="compositionally biased region" description="Basic and acidic residues" evidence="1">
    <location>
        <begin position="293"/>
        <end position="314"/>
    </location>
</feature>
<feature type="compositionally biased region" description="Pro residues" evidence="1">
    <location>
        <begin position="391"/>
        <end position="414"/>
    </location>
</feature>
<feature type="compositionally biased region" description="Polar residues" evidence="1">
    <location>
        <begin position="415"/>
        <end position="429"/>
    </location>
</feature>
<evidence type="ECO:0000313" key="2">
    <source>
        <dbReference type="EMBL" id="PSN70971.1"/>
    </source>
</evidence>
<feature type="compositionally biased region" description="Low complexity" evidence="1">
    <location>
        <begin position="351"/>
        <end position="362"/>
    </location>
</feature>
<dbReference type="EMBL" id="KZ678131">
    <property type="protein sequence ID" value="PSN70971.1"/>
    <property type="molecule type" value="Genomic_DNA"/>
</dbReference>
<feature type="compositionally biased region" description="Pro residues" evidence="1">
    <location>
        <begin position="43"/>
        <end position="64"/>
    </location>
</feature>
<dbReference type="OrthoDB" id="3800814at2759"/>
<protein>
    <submittedName>
        <fullName evidence="2">Uncharacterized protein</fullName>
    </submittedName>
</protein>
<name>A0A2T2NZW9_CORCC</name>
<keyword evidence="3" id="KW-1185">Reference proteome</keyword>
<feature type="compositionally biased region" description="Acidic residues" evidence="1">
    <location>
        <begin position="593"/>
        <end position="607"/>
    </location>
</feature>
<feature type="region of interest" description="Disordered" evidence="1">
    <location>
        <begin position="1"/>
        <end position="64"/>
    </location>
</feature>
<accession>A0A2T2NZW9</accession>
<feature type="region of interest" description="Disordered" evidence="1">
    <location>
        <begin position="292"/>
        <end position="512"/>
    </location>
</feature>
<dbReference type="AlphaFoldDB" id="A0A2T2NZW9"/>
<gene>
    <name evidence="2" type="ORF">BS50DRAFT_659883</name>
</gene>
<proteinExistence type="predicted"/>